<dbReference type="PANTHER" id="PTHR35699">
    <property type="entry name" value="F2J10.10 PROTEIN"/>
    <property type="match status" value="1"/>
</dbReference>
<feature type="transmembrane region" description="Helical" evidence="1">
    <location>
        <begin position="148"/>
        <end position="178"/>
    </location>
</feature>
<dbReference type="PANTHER" id="PTHR35699:SF1">
    <property type="entry name" value="F2J10.10 PROTEIN"/>
    <property type="match status" value="1"/>
</dbReference>
<evidence type="ECO:0000313" key="3">
    <source>
        <dbReference type="Proteomes" id="UP000593562"/>
    </source>
</evidence>
<keyword evidence="1" id="KW-0472">Membrane</keyword>
<name>A0A7J7CCG3_TRIWF</name>
<gene>
    <name evidence="2" type="ORF">HS088_TW18G00549</name>
</gene>
<sequence>MASLQTLKSTLSLIILSPSNFHGKSDSRNMVLRFRSCRGSPYFVRIPKLRVWCRIQDDDNQSKSEEPPESLFMKELRRRGMTPTSLLEDTTRSKSGLDDEIKLGEDDRGLSKRNTVSTDYEKDLTNQRERSMALNSEGLEGLIPRAKLLLATGATFFLGFWPLILVTVAFFSALYFYFGTAFVHDGSETPISPPQYVDPYELLEDERISQMAPGVN</sequence>
<dbReference type="EMBL" id="JAAARO010000018">
    <property type="protein sequence ID" value="KAF5731864.1"/>
    <property type="molecule type" value="Genomic_DNA"/>
</dbReference>
<keyword evidence="1" id="KW-0812">Transmembrane</keyword>
<organism evidence="2 3">
    <name type="scientific">Tripterygium wilfordii</name>
    <name type="common">Thunder God vine</name>
    <dbReference type="NCBI Taxonomy" id="458696"/>
    <lineage>
        <taxon>Eukaryota</taxon>
        <taxon>Viridiplantae</taxon>
        <taxon>Streptophyta</taxon>
        <taxon>Embryophyta</taxon>
        <taxon>Tracheophyta</taxon>
        <taxon>Spermatophyta</taxon>
        <taxon>Magnoliopsida</taxon>
        <taxon>eudicotyledons</taxon>
        <taxon>Gunneridae</taxon>
        <taxon>Pentapetalae</taxon>
        <taxon>rosids</taxon>
        <taxon>fabids</taxon>
        <taxon>Celastrales</taxon>
        <taxon>Celastraceae</taxon>
        <taxon>Tripterygium</taxon>
    </lineage>
</organism>
<proteinExistence type="predicted"/>
<dbReference type="AlphaFoldDB" id="A0A7J7CCG3"/>
<keyword evidence="1" id="KW-1133">Transmembrane helix</keyword>
<evidence type="ECO:0000313" key="2">
    <source>
        <dbReference type="EMBL" id="KAF5731864.1"/>
    </source>
</evidence>
<dbReference type="FunCoup" id="A0A7J7CCG3">
    <property type="interactions" value="918"/>
</dbReference>
<keyword evidence="3" id="KW-1185">Reference proteome</keyword>
<dbReference type="Proteomes" id="UP000593562">
    <property type="component" value="Unassembled WGS sequence"/>
</dbReference>
<evidence type="ECO:0008006" key="4">
    <source>
        <dbReference type="Google" id="ProtNLM"/>
    </source>
</evidence>
<accession>A0A7J7CCG3</accession>
<evidence type="ECO:0000256" key="1">
    <source>
        <dbReference type="SAM" id="Phobius"/>
    </source>
</evidence>
<protein>
    <recommendedName>
        <fullName evidence="4">Tubulin alpha-6 chain</fullName>
    </recommendedName>
</protein>
<dbReference type="InParanoid" id="A0A7J7CCG3"/>
<reference evidence="2 3" key="1">
    <citation type="journal article" date="2020" name="Nat. Commun.">
        <title>Genome of Tripterygium wilfordii and identification of cytochrome P450 involved in triptolide biosynthesis.</title>
        <authorList>
            <person name="Tu L."/>
            <person name="Su P."/>
            <person name="Zhang Z."/>
            <person name="Gao L."/>
            <person name="Wang J."/>
            <person name="Hu T."/>
            <person name="Zhou J."/>
            <person name="Zhang Y."/>
            <person name="Zhao Y."/>
            <person name="Liu Y."/>
            <person name="Song Y."/>
            <person name="Tong Y."/>
            <person name="Lu Y."/>
            <person name="Yang J."/>
            <person name="Xu C."/>
            <person name="Jia M."/>
            <person name="Peters R.J."/>
            <person name="Huang L."/>
            <person name="Gao W."/>
        </authorList>
    </citation>
    <scope>NUCLEOTIDE SEQUENCE [LARGE SCALE GENOMIC DNA]</scope>
    <source>
        <strain evidence="3">cv. XIE 37</strain>
        <tissue evidence="2">Leaf</tissue>
    </source>
</reference>
<comment type="caution">
    <text evidence="2">The sequence shown here is derived from an EMBL/GenBank/DDBJ whole genome shotgun (WGS) entry which is preliminary data.</text>
</comment>